<dbReference type="SUPFAM" id="SSF54695">
    <property type="entry name" value="POZ domain"/>
    <property type="match status" value="1"/>
</dbReference>
<dbReference type="OrthoDB" id="194443at2759"/>
<dbReference type="EMBL" id="ML977318">
    <property type="protein sequence ID" value="KAF2117815.1"/>
    <property type="molecule type" value="Genomic_DNA"/>
</dbReference>
<evidence type="ECO:0000313" key="3">
    <source>
        <dbReference type="Proteomes" id="UP000799770"/>
    </source>
</evidence>
<dbReference type="InterPro" id="IPR000210">
    <property type="entry name" value="BTB/POZ_dom"/>
</dbReference>
<accession>A0A6A5ZF30</accession>
<gene>
    <name evidence="2" type="ORF">BDV96DRAFT_403485</name>
</gene>
<feature type="domain" description="BTB" evidence="1">
    <location>
        <begin position="19"/>
        <end position="89"/>
    </location>
</feature>
<organism evidence="2 3">
    <name type="scientific">Lophiotrema nucula</name>
    <dbReference type="NCBI Taxonomy" id="690887"/>
    <lineage>
        <taxon>Eukaryota</taxon>
        <taxon>Fungi</taxon>
        <taxon>Dikarya</taxon>
        <taxon>Ascomycota</taxon>
        <taxon>Pezizomycotina</taxon>
        <taxon>Dothideomycetes</taxon>
        <taxon>Pleosporomycetidae</taxon>
        <taxon>Pleosporales</taxon>
        <taxon>Lophiotremataceae</taxon>
        <taxon>Lophiotrema</taxon>
    </lineage>
</organism>
<dbReference type="CDD" id="cd18186">
    <property type="entry name" value="BTB_POZ_ZBTB_KLHL-like"/>
    <property type="match status" value="1"/>
</dbReference>
<dbReference type="Proteomes" id="UP000799770">
    <property type="component" value="Unassembled WGS sequence"/>
</dbReference>
<dbReference type="Gene3D" id="3.30.710.10">
    <property type="entry name" value="Potassium Channel Kv1.1, Chain A"/>
    <property type="match status" value="1"/>
</dbReference>
<dbReference type="PANTHER" id="PTHR47843">
    <property type="entry name" value="BTB DOMAIN-CONTAINING PROTEIN-RELATED"/>
    <property type="match status" value="1"/>
</dbReference>
<dbReference type="PROSITE" id="PS50097">
    <property type="entry name" value="BTB"/>
    <property type="match status" value="1"/>
</dbReference>
<sequence>MEKNEQPTSRSVSEIWKGPVIIIEVGPDREPYHIHEALLTSTSGYFRGALSSEAFKEKQDGKVTLEDVDTATFSAFASYIYWGALPPETEWGKEFPVAGDEVWFPSDYISRWYVFADRFLVPGMKQIIMDGAHTLYRNMRPRYQSITYAFKNLNDSDSFLRLLVDSYCDNWTGPTDLVSPEDQAEVEKLPEEFLRRAMDRFRVLHQQGERRLAVRNRAVYSKI</sequence>
<evidence type="ECO:0000313" key="2">
    <source>
        <dbReference type="EMBL" id="KAF2117815.1"/>
    </source>
</evidence>
<evidence type="ECO:0000259" key="1">
    <source>
        <dbReference type="PROSITE" id="PS50097"/>
    </source>
</evidence>
<dbReference type="InterPro" id="IPR011333">
    <property type="entry name" value="SKP1/BTB/POZ_sf"/>
</dbReference>
<proteinExistence type="predicted"/>
<dbReference type="PANTHER" id="PTHR47843:SF2">
    <property type="entry name" value="BTB DOMAIN-CONTAINING PROTEIN"/>
    <property type="match status" value="1"/>
</dbReference>
<reference evidence="2" key="1">
    <citation type="journal article" date="2020" name="Stud. Mycol.">
        <title>101 Dothideomycetes genomes: a test case for predicting lifestyles and emergence of pathogens.</title>
        <authorList>
            <person name="Haridas S."/>
            <person name="Albert R."/>
            <person name="Binder M."/>
            <person name="Bloem J."/>
            <person name="Labutti K."/>
            <person name="Salamov A."/>
            <person name="Andreopoulos B."/>
            <person name="Baker S."/>
            <person name="Barry K."/>
            <person name="Bills G."/>
            <person name="Bluhm B."/>
            <person name="Cannon C."/>
            <person name="Castanera R."/>
            <person name="Culley D."/>
            <person name="Daum C."/>
            <person name="Ezra D."/>
            <person name="Gonzalez J."/>
            <person name="Henrissat B."/>
            <person name="Kuo A."/>
            <person name="Liang C."/>
            <person name="Lipzen A."/>
            <person name="Lutzoni F."/>
            <person name="Magnuson J."/>
            <person name="Mondo S."/>
            <person name="Nolan M."/>
            <person name="Ohm R."/>
            <person name="Pangilinan J."/>
            <person name="Park H.-J."/>
            <person name="Ramirez L."/>
            <person name="Alfaro M."/>
            <person name="Sun H."/>
            <person name="Tritt A."/>
            <person name="Yoshinaga Y."/>
            <person name="Zwiers L.-H."/>
            <person name="Turgeon B."/>
            <person name="Goodwin S."/>
            <person name="Spatafora J."/>
            <person name="Crous P."/>
            <person name="Grigoriev I."/>
        </authorList>
    </citation>
    <scope>NUCLEOTIDE SEQUENCE</scope>
    <source>
        <strain evidence="2">CBS 627.86</strain>
    </source>
</reference>
<keyword evidence="3" id="KW-1185">Reference proteome</keyword>
<dbReference type="AlphaFoldDB" id="A0A6A5ZF30"/>
<protein>
    <recommendedName>
        <fullName evidence="1">BTB domain-containing protein</fullName>
    </recommendedName>
</protein>
<dbReference type="Pfam" id="PF00651">
    <property type="entry name" value="BTB"/>
    <property type="match status" value="1"/>
</dbReference>
<name>A0A6A5ZF30_9PLEO</name>